<evidence type="ECO:0000313" key="3">
    <source>
        <dbReference type="EMBL" id="KAB1067080.1"/>
    </source>
</evidence>
<dbReference type="InterPro" id="IPR005658">
    <property type="entry name" value="Prot_inh_ecotin"/>
</dbReference>
<dbReference type="SUPFAM" id="SSF49772">
    <property type="entry name" value="Ecotin, trypsin inhibitor"/>
    <property type="match status" value="1"/>
</dbReference>
<reference evidence="3 4" key="1">
    <citation type="submission" date="2019-09" db="EMBL/GenBank/DDBJ databases">
        <authorList>
            <person name="Cao W.R."/>
        </authorList>
    </citation>
    <scope>NUCLEOTIDE SEQUENCE [LARGE SCALE GENOMIC DNA]</scope>
    <source>
        <strain evidence="3 4">B1N29</strain>
    </source>
</reference>
<name>A0A6N6MBS3_9FLAO</name>
<dbReference type="EMBL" id="WAAT01000050">
    <property type="protein sequence ID" value="KAB1067080.1"/>
    <property type="molecule type" value="Genomic_DNA"/>
</dbReference>
<evidence type="ECO:0000256" key="1">
    <source>
        <dbReference type="ARBA" id="ARBA00010558"/>
    </source>
</evidence>
<dbReference type="PROSITE" id="PS51257">
    <property type="entry name" value="PROKAR_LIPOPROTEIN"/>
    <property type="match status" value="1"/>
</dbReference>
<dbReference type="Pfam" id="PF03974">
    <property type="entry name" value="Ecotin"/>
    <property type="match status" value="1"/>
</dbReference>
<dbReference type="InterPro" id="IPR036198">
    <property type="entry name" value="Ecotin_sf"/>
</dbReference>
<evidence type="ECO:0000256" key="2">
    <source>
        <dbReference type="SAM" id="SignalP"/>
    </source>
</evidence>
<evidence type="ECO:0000313" key="4">
    <source>
        <dbReference type="Proteomes" id="UP000441333"/>
    </source>
</evidence>
<keyword evidence="2" id="KW-0732">Signal</keyword>
<dbReference type="PIRSF" id="PIRSF006865">
    <property type="entry name" value="Prot_inh_ecotin"/>
    <property type="match status" value="1"/>
</dbReference>
<dbReference type="GO" id="GO:0004867">
    <property type="term" value="F:serine-type endopeptidase inhibitor activity"/>
    <property type="evidence" value="ECO:0007669"/>
    <property type="project" value="InterPro"/>
</dbReference>
<gene>
    <name evidence="3" type="primary">eco</name>
    <name evidence="3" type="ORF">F6U93_11705</name>
</gene>
<feature type="chain" id="PRO_5026762560" evidence="2">
    <location>
        <begin position="20"/>
        <end position="169"/>
    </location>
</feature>
<organism evidence="3 4">
    <name type="scientific">Pseudotamlana haliotis</name>
    <dbReference type="NCBI Taxonomy" id="2614804"/>
    <lineage>
        <taxon>Bacteria</taxon>
        <taxon>Pseudomonadati</taxon>
        <taxon>Bacteroidota</taxon>
        <taxon>Flavobacteriia</taxon>
        <taxon>Flavobacteriales</taxon>
        <taxon>Flavobacteriaceae</taxon>
        <taxon>Pseudotamlana</taxon>
    </lineage>
</organism>
<dbReference type="NCBIfam" id="NF002987">
    <property type="entry name" value="PRK03719.1"/>
    <property type="match status" value="1"/>
</dbReference>
<dbReference type="AlphaFoldDB" id="A0A6N6MBS3"/>
<dbReference type="RefSeq" id="WP_150940020.1">
    <property type="nucleotide sequence ID" value="NZ_WAAT01000050.1"/>
</dbReference>
<sequence>MKIHILMLSAVLLVSSCKAQNTTNKNEGSMSKTETVTHDISMYPQANDDQLRHIIELPKTEDDYAYKVELYVGKMAEIDCNQSMLSGAFKSENVSGWGYSYYNFETNGQIASTKRMCPDNTKYEAFVKSTGEIARYNSKLPIVVYTPKGYEVRYKIWSRNNTEQTATVK</sequence>
<protein>
    <submittedName>
        <fullName evidence="3">Serine protease inhibitor ecotin</fullName>
    </submittedName>
</protein>
<dbReference type="PANTHER" id="PTHR35890:SF3">
    <property type="entry name" value="ECOTIN"/>
    <property type="match status" value="1"/>
</dbReference>
<dbReference type="PANTHER" id="PTHR35890">
    <property type="match status" value="1"/>
</dbReference>
<dbReference type="Proteomes" id="UP000441333">
    <property type="component" value="Unassembled WGS sequence"/>
</dbReference>
<keyword evidence="4" id="KW-1185">Reference proteome</keyword>
<comment type="caution">
    <text evidence="3">The sequence shown here is derived from an EMBL/GenBank/DDBJ whole genome shotgun (WGS) entry which is preliminary data.</text>
</comment>
<dbReference type="Gene3D" id="2.60.40.550">
    <property type="entry name" value="Ecotin"/>
    <property type="match status" value="1"/>
</dbReference>
<comment type="similarity">
    <text evidence="1">Belongs to the protease inhibitor I11 (ecotin) family.</text>
</comment>
<accession>A0A6N6MBS3</accession>
<proteinExistence type="inferred from homology"/>
<feature type="signal peptide" evidence="2">
    <location>
        <begin position="1"/>
        <end position="19"/>
    </location>
</feature>